<keyword evidence="2" id="KW-0645">Protease</keyword>
<gene>
    <name evidence="5" type="ORF">N8I77_011544</name>
</gene>
<dbReference type="EMBL" id="JAUJFL010000007">
    <property type="protein sequence ID" value="KAK2599821.1"/>
    <property type="molecule type" value="Genomic_DNA"/>
</dbReference>
<keyword evidence="3" id="KW-0378">Hydrolase</keyword>
<organism evidence="5 6">
    <name type="scientific">Phomopsis amygdali</name>
    <name type="common">Fusicoccum amygdali</name>
    <dbReference type="NCBI Taxonomy" id="1214568"/>
    <lineage>
        <taxon>Eukaryota</taxon>
        <taxon>Fungi</taxon>
        <taxon>Dikarya</taxon>
        <taxon>Ascomycota</taxon>
        <taxon>Pezizomycotina</taxon>
        <taxon>Sordariomycetes</taxon>
        <taxon>Sordariomycetidae</taxon>
        <taxon>Diaporthales</taxon>
        <taxon>Diaporthaceae</taxon>
        <taxon>Diaporthe</taxon>
    </lineage>
</organism>
<dbReference type="GO" id="GO:0008234">
    <property type="term" value="F:cysteine-type peptidase activity"/>
    <property type="evidence" value="ECO:0007669"/>
    <property type="project" value="InterPro"/>
</dbReference>
<comment type="caution">
    <text evidence="5">The sequence shown here is derived from an EMBL/GenBank/DDBJ whole genome shotgun (WGS) entry which is preliminary data.</text>
</comment>
<protein>
    <recommendedName>
        <fullName evidence="4">Ubiquitin-like protease family profile domain-containing protein</fullName>
    </recommendedName>
</protein>
<name>A0AAD9S6I6_PHOAM</name>
<dbReference type="Proteomes" id="UP001265746">
    <property type="component" value="Unassembled WGS sequence"/>
</dbReference>
<proteinExistence type="inferred from homology"/>
<keyword evidence="6" id="KW-1185">Reference proteome</keyword>
<dbReference type="Gene3D" id="3.40.395.10">
    <property type="entry name" value="Adenoviral Proteinase, Chain A"/>
    <property type="match status" value="1"/>
</dbReference>
<evidence type="ECO:0000313" key="6">
    <source>
        <dbReference type="Proteomes" id="UP001265746"/>
    </source>
</evidence>
<dbReference type="GO" id="GO:0006508">
    <property type="term" value="P:proteolysis"/>
    <property type="evidence" value="ECO:0007669"/>
    <property type="project" value="UniProtKB-KW"/>
</dbReference>
<evidence type="ECO:0000256" key="1">
    <source>
        <dbReference type="ARBA" id="ARBA00005234"/>
    </source>
</evidence>
<dbReference type="InterPro" id="IPR038765">
    <property type="entry name" value="Papain-like_cys_pep_sf"/>
</dbReference>
<evidence type="ECO:0000256" key="3">
    <source>
        <dbReference type="ARBA" id="ARBA00022801"/>
    </source>
</evidence>
<comment type="similarity">
    <text evidence="1">Belongs to the peptidase C48 family.</text>
</comment>
<dbReference type="Pfam" id="PF02902">
    <property type="entry name" value="Peptidase_C48"/>
    <property type="match status" value="1"/>
</dbReference>
<dbReference type="SUPFAM" id="SSF54001">
    <property type="entry name" value="Cysteine proteinases"/>
    <property type="match status" value="1"/>
</dbReference>
<accession>A0AAD9S6I6</accession>
<evidence type="ECO:0000313" key="5">
    <source>
        <dbReference type="EMBL" id="KAK2599821.1"/>
    </source>
</evidence>
<dbReference type="GO" id="GO:0019783">
    <property type="term" value="F:ubiquitin-like protein peptidase activity"/>
    <property type="evidence" value="ECO:0007669"/>
    <property type="project" value="UniProtKB-ARBA"/>
</dbReference>
<dbReference type="AlphaFoldDB" id="A0AAD9S6I6"/>
<dbReference type="InterPro" id="IPR003653">
    <property type="entry name" value="Peptidase_C48_C"/>
</dbReference>
<evidence type="ECO:0000256" key="2">
    <source>
        <dbReference type="ARBA" id="ARBA00022670"/>
    </source>
</evidence>
<evidence type="ECO:0000259" key="4">
    <source>
        <dbReference type="Pfam" id="PF02902"/>
    </source>
</evidence>
<feature type="domain" description="Ubiquitin-like protease family profile" evidence="4">
    <location>
        <begin position="156"/>
        <end position="276"/>
    </location>
</feature>
<reference evidence="5" key="1">
    <citation type="submission" date="2023-06" db="EMBL/GenBank/DDBJ databases">
        <authorList>
            <person name="Noh H."/>
        </authorList>
    </citation>
    <scope>NUCLEOTIDE SEQUENCE</scope>
    <source>
        <strain evidence="5">DUCC20226</strain>
    </source>
</reference>
<sequence>MNPNQRDHVPESCRRHIAAAQRIARYGRTKIFARPAKDAVVAARKLYRVAKNTRMRHLNQEIVASIPETSAGSDLDIFADDATVHQNLMNGLHGSLIDGHLRIVCNYANEWHQRKDPTRNYTGVGAQGGPLAGGRPLFYVADVDNDGVPYADPSPEQFWMMRYLFIPVYMPPKDAGVPHVALLVVSPVTKTLEFLDSDNTPVDTNYTNGLVGRVMQWMSTFLDNPDNLDAPQFIPEEWRFRDSRAKQQNPASSDCGVFVLTHAQFLAFGYDRSQSERQNWPPNFATSLVNNDRRSRITADITGGGLPAPFFTFFNPDFRLNHMQNHQYYPILDTPPVLAGRTWRMYRDHPQFGTLLTAALRNRRPCYVGCRYKTWLAKHCQRNLKFYPLYSRHCGRNRSLRQFREWVELMDQNRRSGTFQPRAFDRNGGQIAWPRTWIDPRDPTTVGQCKAASLLGPLW</sequence>